<evidence type="ECO:0000313" key="2">
    <source>
        <dbReference type="Proteomes" id="UP000824136"/>
    </source>
</evidence>
<dbReference type="Gene3D" id="3.60.15.10">
    <property type="entry name" value="Ribonuclease Z/Hydroxyacylglutathione hydrolase-like"/>
    <property type="match status" value="1"/>
</dbReference>
<dbReference type="EMBL" id="DVLL01000021">
    <property type="protein sequence ID" value="HIT59419.1"/>
    <property type="molecule type" value="Genomic_DNA"/>
</dbReference>
<organism evidence="1 2">
    <name type="scientific">Candidatus Faeciplasma pullistercoris</name>
    <dbReference type="NCBI Taxonomy" id="2840800"/>
    <lineage>
        <taxon>Bacteria</taxon>
        <taxon>Bacillati</taxon>
        <taxon>Bacillota</taxon>
        <taxon>Clostridia</taxon>
        <taxon>Eubacteriales</taxon>
        <taxon>Oscillospiraceae</taxon>
        <taxon>Oscillospiraceae incertae sedis</taxon>
        <taxon>Candidatus Faeciplasma</taxon>
    </lineage>
</organism>
<dbReference type="InterPro" id="IPR050114">
    <property type="entry name" value="UPF0173_UPF0282_UlaG_hydrolase"/>
</dbReference>
<name>A0A9D1GUQ4_9FIRM</name>
<dbReference type="InterPro" id="IPR036866">
    <property type="entry name" value="RibonucZ/Hydroxyglut_hydro"/>
</dbReference>
<proteinExistence type="predicted"/>
<reference evidence="1" key="1">
    <citation type="submission" date="2020-10" db="EMBL/GenBank/DDBJ databases">
        <authorList>
            <person name="Gilroy R."/>
        </authorList>
    </citation>
    <scope>NUCLEOTIDE SEQUENCE</scope>
    <source>
        <strain evidence="1">CHK33-4379</strain>
    </source>
</reference>
<gene>
    <name evidence="1" type="ORF">IAC39_06885</name>
</gene>
<protein>
    <submittedName>
        <fullName evidence="1">MBL fold metallo-hydrolase</fullName>
    </submittedName>
</protein>
<reference evidence="1" key="2">
    <citation type="journal article" date="2021" name="PeerJ">
        <title>Extensive microbial diversity within the chicken gut microbiome revealed by metagenomics and culture.</title>
        <authorList>
            <person name="Gilroy R."/>
            <person name="Ravi A."/>
            <person name="Getino M."/>
            <person name="Pursley I."/>
            <person name="Horton D.L."/>
            <person name="Alikhan N.F."/>
            <person name="Baker D."/>
            <person name="Gharbi K."/>
            <person name="Hall N."/>
            <person name="Watson M."/>
            <person name="Adriaenssens E.M."/>
            <person name="Foster-Nyarko E."/>
            <person name="Jarju S."/>
            <person name="Secka A."/>
            <person name="Antonio M."/>
            <person name="Oren A."/>
            <person name="Chaudhuri R.R."/>
            <person name="La Ragione R."/>
            <person name="Hildebrand F."/>
            <person name="Pallen M.J."/>
        </authorList>
    </citation>
    <scope>NUCLEOTIDE SEQUENCE</scope>
    <source>
        <strain evidence="1">CHK33-4379</strain>
    </source>
</reference>
<dbReference type="AlphaFoldDB" id="A0A9D1GUQ4"/>
<dbReference type="PANTHER" id="PTHR43546:SF3">
    <property type="entry name" value="UPF0173 METAL-DEPENDENT HYDROLASE MJ1163"/>
    <property type="match status" value="1"/>
</dbReference>
<dbReference type="PANTHER" id="PTHR43546">
    <property type="entry name" value="UPF0173 METAL-DEPENDENT HYDROLASE MJ1163-RELATED"/>
    <property type="match status" value="1"/>
</dbReference>
<accession>A0A9D1GUQ4</accession>
<dbReference type="Proteomes" id="UP000824136">
    <property type="component" value="Unassembled WGS sequence"/>
</dbReference>
<sequence>MATLLYQGHGSFRLTTDTGKVIYIDPFAGNGYDLPADLILVTHQHHDHNCIDLPAKKPSCVIWQSFDALKDGKYNTLSLDFAKVESVEAYNHHHKKEECVGYIITVDGKTIYFAGDTGETSMMPKLAERKLNYAVLPMDYTYTMDIDETIRCAKLIAAEHTIPSHMSPGKLFDMERAKKFTAPGALIVRDGESIRL</sequence>
<evidence type="ECO:0000313" key="1">
    <source>
        <dbReference type="EMBL" id="HIT59419.1"/>
    </source>
</evidence>
<comment type="caution">
    <text evidence="1">The sequence shown here is derived from an EMBL/GenBank/DDBJ whole genome shotgun (WGS) entry which is preliminary data.</text>
</comment>
<dbReference type="SUPFAM" id="SSF56281">
    <property type="entry name" value="Metallo-hydrolase/oxidoreductase"/>
    <property type="match status" value="1"/>
</dbReference>
<dbReference type="Pfam" id="PF13483">
    <property type="entry name" value="Lactamase_B_3"/>
    <property type="match status" value="1"/>
</dbReference>